<evidence type="ECO:0000313" key="2">
    <source>
        <dbReference type="Proteomes" id="UP000247099"/>
    </source>
</evidence>
<comment type="caution">
    <text evidence="1">The sequence shown here is derived from an EMBL/GenBank/DDBJ whole genome shotgun (WGS) entry which is preliminary data.</text>
</comment>
<organism evidence="1 2">
    <name type="scientific">Coraliomargarita sinensis</name>
    <dbReference type="NCBI Taxonomy" id="2174842"/>
    <lineage>
        <taxon>Bacteria</taxon>
        <taxon>Pseudomonadati</taxon>
        <taxon>Verrucomicrobiota</taxon>
        <taxon>Opitutia</taxon>
        <taxon>Puniceicoccales</taxon>
        <taxon>Coraliomargaritaceae</taxon>
        <taxon>Coraliomargarita</taxon>
    </lineage>
</organism>
<accession>A0A317ZMJ7</accession>
<dbReference type="Proteomes" id="UP000247099">
    <property type="component" value="Unassembled WGS sequence"/>
</dbReference>
<gene>
    <name evidence="1" type="ORF">DDZ13_05460</name>
</gene>
<reference evidence="1 2" key="1">
    <citation type="submission" date="2018-05" db="EMBL/GenBank/DDBJ databases">
        <title>Coraliomargarita sinensis sp. nov., isolated from a marine solar saltern.</title>
        <authorList>
            <person name="Zhou L.Y."/>
        </authorList>
    </citation>
    <scope>NUCLEOTIDE SEQUENCE [LARGE SCALE GENOMIC DNA]</scope>
    <source>
        <strain evidence="1 2">WN38</strain>
    </source>
</reference>
<dbReference type="OrthoDB" id="336284at2"/>
<sequence length="1444" mass="165000">MIAPEDYINLDRTFVTLPKEGKDQAIQSYESEFLSTRWYSIGWQKLYEKNGPVVILGEPGSGRSYEFKAQKDQLVESGQTAFYLELHRLAGERIEPILEGSEDSEIYANWSKSEEQAYFFLDAVDEAKLDKTLDFKTALLNFRRSLGSRLSGAKVFISSRISAWHPELDKRLVEENLTPEPRSVSAEVGKITRFGKSSDQGPNTLKAAQEPIAAEVYMICPLSRDAVVVLCTSRQLQNPDSFLRELDQSHAWEFARRPLSLLFLMRSWEESGEIGDLTVLLESTVRELLKERPVKDDHARKYPISTEEARIGAEYMAAASVFSRTLDFAVDDMPRRGRRTLSPQDCLPQDWQPSMRKALIDRPLFDSAIYGTFRFHHRRLAEYLAACWLRRRMENQCPASVLFELLFSRNGSQEILKPSMKSVATWLSCLSSDGWALELRQRLLRSNPEVFLRYGDPAKWPSSFKCAVLEAFAARFRDRDFMNLDTDRYALSRLVDECNSASLARMVSDSSIGAGPRLELLKCATESRCSACVPSAFEILAQRQDRRLLESKAIELIGEVGSPEDLLRLKNHALRNAEFAQTHLGWLVRFLFPQVLSVAELKAWLEGTPDAGRLSTERYFVKSVFEKVPEGWCPIEVLGMLCELNEASLSCRSTGRDPNYPGAWTKELIFPVLKHALGGRDLIEGEARVVGTSCAIISLPSTCREDLSLDGEGIDLNDWTKAHPQVRRIAFWLAVEADRREDRNPRPEFSGSWALSHTLKFELCQFDRGWLFDDLLTREASFDKEIAACLLVELWRMNRCRWGDGRRLLQSIKASGLDSPRFRKQMLRIGLHWPPDWFWRLKRKGFFTKWYWLQKSGYIKRYFRKCRNLWMLHSRIKKLRTADQCGWLVSLCRETSDNMRWAVKDWEKLRVKYGRRITKATQDGCVAVWERFTPEPYYLEATPNGIIAGLSGLQFLYQEKELDLGGLSSDNARRAALYAVNEMNGHADWMTELSQSHSEEVRSVLIECIEQEWSRPEGTNTWCRHLELLTDQETEYGHLVCRDVLDLFMNRAPGNSQALTAAFKLLMVQGEYPVISFADRASAALNGMDPDDVLFRPWLAILVQLDAQAAMDLIETILSNDGVSPPDPRSNLMVRLCVMLQGRRDSFPLVKEPNYLHLDNIGRFIRLVYEYVNPRDDIRRPTGEAYSPEGRDDAQSFRGYLLTMLAESTDPRAEEVLVSLADDPDFQEDRDWLKDLAEKSSGKAADVEALQPADLQAFVEKNEFPPKSSRSLFDLTMRRLNAIKHDVEEADHSLRQSVRDGDIEVDFRRFVAREMNLRKNGLYSCTEESVIRAEERLDIRIENPACNGHVVIEAKIANLGRSLNSLVEDLETQLCGRYLNDENARFGVFLVACTANRSWQSPDGGAALNFDEVIERLSLRAQEIYTDSPGVEGLEVIGVDFRQG</sequence>
<protein>
    <submittedName>
        <fullName evidence="1">Uncharacterized protein</fullName>
    </submittedName>
</protein>
<dbReference type="InParanoid" id="A0A317ZMJ7"/>
<evidence type="ECO:0000313" key="1">
    <source>
        <dbReference type="EMBL" id="PXA04621.1"/>
    </source>
</evidence>
<name>A0A317ZMJ7_9BACT</name>
<keyword evidence="2" id="KW-1185">Reference proteome</keyword>
<dbReference type="RefSeq" id="WP_110130426.1">
    <property type="nucleotide sequence ID" value="NZ_QHJQ01000003.1"/>
</dbReference>
<proteinExistence type="predicted"/>
<dbReference type="EMBL" id="QHJQ01000003">
    <property type="protein sequence ID" value="PXA04621.1"/>
    <property type="molecule type" value="Genomic_DNA"/>
</dbReference>